<comment type="similarity">
    <text evidence="4">Belongs to the L/F-transferase family.</text>
</comment>
<comment type="caution">
    <text evidence="5">The sequence shown here is derived from an EMBL/GenBank/DDBJ whole genome shotgun (WGS) entry which is preliminary data.</text>
</comment>
<dbReference type="InterPro" id="IPR016181">
    <property type="entry name" value="Acyl_CoA_acyltransferase"/>
</dbReference>
<protein>
    <recommendedName>
        <fullName evidence="4">Leucyl/phenylalanyl-tRNA--protein transferase</fullName>
        <ecNumber evidence="4">2.3.2.6</ecNumber>
    </recommendedName>
    <alternativeName>
        <fullName evidence="4">L/F-transferase</fullName>
    </alternativeName>
    <alternativeName>
        <fullName evidence="4">Leucyltransferase</fullName>
    </alternativeName>
    <alternativeName>
        <fullName evidence="4">Phenyalanyltransferase</fullName>
    </alternativeName>
</protein>
<keyword evidence="6" id="KW-1185">Reference proteome</keyword>
<dbReference type="Gene3D" id="3.40.630.70">
    <property type="entry name" value="Leucyl/phenylalanyl-tRNA-protein transferase, C-terminal domain"/>
    <property type="match status" value="1"/>
</dbReference>
<dbReference type="SUPFAM" id="SSF55729">
    <property type="entry name" value="Acyl-CoA N-acyltransferases (Nat)"/>
    <property type="match status" value="1"/>
</dbReference>
<evidence type="ECO:0000313" key="6">
    <source>
        <dbReference type="Proteomes" id="UP001500957"/>
    </source>
</evidence>
<reference evidence="5 6" key="1">
    <citation type="journal article" date="2019" name="Int. J. Syst. Evol. Microbiol.">
        <title>The Global Catalogue of Microorganisms (GCM) 10K type strain sequencing project: providing services to taxonomists for standard genome sequencing and annotation.</title>
        <authorList>
            <consortium name="The Broad Institute Genomics Platform"/>
            <consortium name="The Broad Institute Genome Sequencing Center for Infectious Disease"/>
            <person name="Wu L."/>
            <person name="Ma J."/>
        </authorList>
    </citation>
    <scope>NUCLEOTIDE SEQUENCE [LARGE SCALE GENOMIC DNA]</scope>
    <source>
        <strain evidence="5 6">JCM 10671</strain>
    </source>
</reference>
<dbReference type="InterPro" id="IPR042203">
    <property type="entry name" value="Leu/Phe-tRNA_Trfase_C"/>
</dbReference>
<dbReference type="EC" id="2.3.2.6" evidence="4"/>
<evidence type="ECO:0000256" key="2">
    <source>
        <dbReference type="ARBA" id="ARBA00022679"/>
    </source>
</evidence>
<comment type="catalytic activity">
    <reaction evidence="4">
        <text>N-terminal L-arginyl-[protein] + L-leucyl-tRNA(Leu) = N-terminal L-leucyl-L-arginyl-[protein] + tRNA(Leu) + H(+)</text>
        <dbReference type="Rhea" id="RHEA:50416"/>
        <dbReference type="Rhea" id="RHEA-COMP:9613"/>
        <dbReference type="Rhea" id="RHEA-COMP:9622"/>
        <dbReference type="Rhea" id="RHEA-COMP:12672"/>
        <dbReference type="Rhea" id="RHEA-COMP:12673"/>
        <dbReference type="ChEBI" id="CHEBI:15378"/>
        <dbReference type="ChEBI" id="CHEBI:64719"/>
        <dbReference type="ChEBI" id="CHEBI:78442"/>
        <dbReference type="ChEBI" id="CHEBI:78494"/>
        <dbReference type="ChEBI" id="CHEBI:133044"/>
        <dbReference type="EC" id="2.3.2.6"/>
    </reaction>
</comment>
<accession>A0ABN1H6B4</accession>
<dbReference type="Pfam" id="PF03588">
    <property type="entry name" value="Leu_Phe_trans"/>
    <property type="match status" value="1"/>
</dbReference>
<dbReference type="NCBIfam" id="TIGR00667">
    <property type="entry name" value="aat"/>
    <property type="match status" value="1"/>
</dbReference>
<dbReference type="InterPro" id="IPR042221">
    <property type="entry name" value="Leu/Phe-tRNA_Trfase_N"/>
</dbReference>
<dbReference type="InterPro" id="IPR004616">
    <property type="entry name" value="Leu/Phe-tRNA_Trfase"/>
</dbReference>
<dbReference type="Gene3D" id="3.30.70.3550">
    <property type="entry name" value="Leucyl/phenylalanyl-tRNA-protein transferase, N-terminal domain"/>
    <property type="match status" value="1"/>
</dbReference>
<dbReference type="GO" id="GO:0016740">
    <property type="term" value="F:transferase activity"/>
    <property type="evidence" value="ECO:0007669"/>
    <property type="project" value="UniProtKB-KW"/>
</dbReference>
<organism evidence="5 6">
    <name type="scientific">Sporichthya brevicatena</name>
    <dbReference type="NCBI Taxonomy" id="171442"/>
    <lineage>
        <taxon>Bacteria</taxon>
        <taxon>Bacillati</taxon>
        <taxon>Actinomycetota</taxon>
        <taxon>Actinomycetes</taxon>
        <taxon>Sporichthyales</taxon>
        <taxon>Sporichthyaceae</taxon>
        <taxon>Sporichthya</taxon>
    </lineage>
</organism>
<evidence type="ECO:0000256" key="1">
    <source>
        <dbReference type="ARBA" id="ARBA00022490"/>
    </source>
</evidence>
<dbReference type="PANTHER" id="PTHR30098">
    <property type="entry name" value="LEUCYL/PHENYLALANYL-TRNA--PROTEIN TRANSFERASE"/>
    <property type="match status" value="1"/>
</dbReference>
<name>A0ABN1H6B4_9ACTN</name>
<sequence>MPVEPEPTPWAFPPVEVADPLGLVGVGADLEPGTLLAAYRSGIFPMPEGRRGPMGWWSPDPRGVLPVDGVHVSRSLRRTRRRFTVTVNTAFDEVVAACADPRRPHGWITPALRGAYRRMHELGWAHSIEVRTADGALAGGLFGLAIGGLFAGESMFHRVTDASKAAVAAVGEMLAAGEGPAAERLFDVQWTTDHLRTLGAVDVPRPEYLRRLERALELPLPPAFDDGVRSGAPALGLDGS</sequence>
<gene>
    <name evidence="4 5" type="primary">aat</name>
    <name evidence="5" type="ORF">GCM10009547_37260</name>
</gene>
<dbReference type="EMBL" id="BAAAHE010000037">
    <property type="protein sequence ID" value="GAA0630088.1"/>
    <property type="molecule type" value="Genomic_DNA"/>
</dbReference>
<comment type="catalytic activity">
    <reaction evidence="4">
        <text>N-terminal L-lysyl-[protein] + L-leucyl-tRNA(Leu) = N-terminal L-leucyl-L-lysyl-[protein] + tRNA(Leu) + H(+)</text>
        <dbReference type="Rhea" id="RHEA:12340"/>
        <dbReference type="Rhea" id="RHEA-COMP:9613"/>
        <dbReference type="Rhea" id="RHEA-COMP:9622"/>
        <dbReference type="Rhea" id="RHEA-COMP:12670"/>
        <dbReference type="Rhea" id="RHEA-COMP:12671"/>
        <dbReference type="ChEBI" id="CHEBI:15378"/>
        <dbReference type="ChEBI" id="CHEBI:65249"/>
        <dbReference type="ChEBI" id="CHEBI:78442"/>
        <dbReference type="ChEBI" id="CHEBI:78494"/>
        <dbReference type="ChEBI" id="CHEBI:133043"/>
        <dbReference type="EC" id="2.3.2.6"/>
    </reaction>
</comment>
<keyword evidence="3 4" id="KW-0012">Acyltransferase</keyword>
<keyword evidence="1 4" id="KW-0963">Cytoplasm</keyword>
<comment type="subcellular location">
    <subcellularLocation>
        <location evidence="4">Cytoplasm</location>
    </subcellularLocation>
</comment>
<evidence type="ECO:0000256" key="3">
    <source>
        <dbReference type="ARBA" id="ARBA00023315"/>
    </source>
</evidence>
<dbReference type="RefSeq" id="WP_344607528.1">
    <property type="nucleotide sequence ID" value="NZ_BAAAHE010000037.1"/>
</dbReference>
<comment type="catalytic activity">
    <reaction evidence="4">
        <text>L-phenylalanyl-tRNA(Phe) + an N-terminal L-alpha-aminoacyl-[protein] = an N-terminal L-phenylalanyl-L-alpha-aminoacyl-[protein] + tRNA(Phe)</text>
        <dbReference type="Rhea" id="RHEA:43632"/>
        <dbReference type="Rhea" id="RHEA-COMP:9668"/>
        <dbReference type="Rhea" id="RHEA-COMP:9699"/>
        <dbReference type="Rhea" id="RHEA-COMP:10636"/>
        <dbReference type="Rhea" id="RHEA-COMP:10637"/>
        <dbReference type="ChEBI" id="CHEBI:78442"/>
        <dbReference type="ChEBI" id="CHEBI:78531"/>
        <dbReference type="ChEBI" id="CHEBI:78597"/>
        <dbReference type="ChEBI" id="CHEBI:83561"/>
        <dbReference type="EC" id="2.3.2.6"/>
    </reaction>
</comment>
<comment type="function">
    <text evidence="4">Functions in the N-end rule pathway of protein degradation where it conjugates Leu, Phe and, less efficiently, Met from aminoacyl-tRNAs to the N-termini of proteins containing an N-terminal arginine or lysine.</text>
</comment>
<proteinExistence type="inferred from homology"/>
<evidence type="ECO:0000256" key="4">
    <source>
        <dbReference type="HAMAP-Rule" id="MF_00688"/>
    </source>
</evidence>
<dbReference type="PANTHER" id="PTHR30098:SF2">
    <property type="entry name" value="LEUCYL_PHENYLALANYL-TRNA--PROTEIN TRANSFERASE"/>
    <property type="match status" value="1"/>
</dbReference>
<dbReference type="HAMAP" id="MF_00688">
    <property type="entry name" value="Leu_Phe_trans"/>
    <property type="match status" value="1"/>
</dbReference>
<keyword evidence="2 4" id="KW-0808">Transferase</keyword>
<evidence type="ECO:0000313" key="5">
    <source>
        <dbReference type="EMBL" id="GAA0630088.1"/>
    </source>
</evidence>
<dbReference type="Proteomes" id="UP001500957">
    <property type="component" value="Unassembled WGS sequence"/>
</dbReference>